<dbReference type="InterPro" id="IPR014729">
    <property type="entry name" value="Rossmann-like_a/b/a_fold"/>
</dbReference>
<dbReference type="EMBL" id="FUWZ01000004">
    <property type="protein sequence ID" value="SKA35935.1"/>
    <property type="molecule type" value="Genomic_DNA"/>
</dbReference>
<accession>A0A1T4T615</accession>
<dbReference type="PANTHER" id="PTHR30336">
    <property type="entry name" value="INNER MEMBRANE PROTEIN, PROBABLE PERMEASE"/>
    <property type="match status" value="1"/>
</dbReference>
<dbReference type="InterPro" id="IPR051599">
    <property type="entry name" value="Cell_Envelope_Assoc"/>
</dbReference>
<dbReference type="Pfam" id="PF02698">
    <property type="entry name" value="DUF218"/>
    <property type="match status" value="1"/>
</dbReference>
<organism evidence="2 3">
    <name type="scientific">Chitinophaga eiseniae</name>
    <dbReference type="NCBI Taxonomy" id="634771"/>
    <lineage>
        <taxon>Bacteria</taxon>
        <taxon>Pseudomonadati</taxon>
        <taxon>Bacteroidota</taxon>
        <taxon>Chitinophagia</taxon>
        <taxon>Chitinophagales</taxon>
        <taxon>Chitinophagaceae</taxon>
        <taxon>Chitinophaga</taxon>
    </lineage>
</organism>
<dbReference type="CDD" id="cd06259">
    <property type="entry name" value="YdcF-like"/>
    <property type="match status" value="1"/>
</dbReference>
<gene>
    <name evidence="2" type="ORF">SAMN04488128_10424</name>
</gene>
<dbReference type="Gene3D" id="3.40.50.620">
    <property type="entry name" value="HUPs"/>
    <property type="match status" value="1"/>
</dbReference>
<reference evidence="3" key="1">
    <citation type="submission" date="2017-02" db="EMBL/GenBank/DDBJ databases">
        <authorList>
            <person name="Varghese N."/>
            <person name="Submissions S."/>
        </authorList>
    </citation>
    <scope>NUCLEOTIDE SEQUENCE [LARGE SCALE GENOMIC DNA]</scope>
    <source>
        <strain evidence="3">DSM 22224</strain>
    </source>
</reference>
<sequence>MNKLLIVLGAPNDHMGNLSQIAKDRLTCAYHFYSANNDFKIICTGGFGQHFNTTDQPHYDYAKRYLTDRNVPTEAFLGCPPSSNTIEDFRMTRDQVLEGQPDILVVITSDFHLPRARFLYHSIIGYPRVVFIPAPSTLPDEQLSGLLAHEARALQKLQESDGIK</sequence>
<dbReference type="PANTHER" id="PTHR30336:SF20">
    <property type="entry name" value="DUF218 DOMAIN-CONTAINING PROTEIN"/>
    <property type="match status" value="1"/>
</dbReference>
<dbReference type="InterPro" id="IPR003848">
    <property type="entry name" value="DUF218"/>
</dbReference>
<dbReference type="STRING" id="634771.SAMN04488128_10424"/>
<dbReference type="AlphaFoldDB" id="A0A1T4T615"/>
<protein>
    <submittedName>
        <fullName evidence="2">DUF218 domain-containing protein</fullName>
    </submittedName>
</protein>
<evidence type="ECO:0000259" key="1">
    <source>
        <dbReference type="Pfam" id="PF02698"/>
    </source>
</evidence>
<name>A0A1T4T615_9BACT</name>
<dbReference type="GO" id="GO:0005886">
    <property type="term" value="C:plasma membrane"/>
    <property type="evidence" value="ECO:0007669"/>
    <property type="project" value="TreeGrafter"/>
</dbReference>
<dbReference type="RefSeq" id="WP_078671398.1">
    <property type="nucleotide sequence ID" value="NZ_FUWZ01000004.1"/>
</dbReference>
<dbReference type="OrthoDB" id="9782395at2"/>
<keyword evidence="3" id="KW-1185">Reference proteome</keyword>
<feature type="domain" description="DUF218" evidence="1">
    <location>
        <begin position="5"/>
        <end position="142"/>
    </location>
</feature>
<evidence type="ECO:0000313" key="2">
    <source>
        <dbReference type="EMBL" id="SKA35935.1"/>
    </source>
</evidence>
<evidence type="ECO:0000313" key="3">
    <source>
        <dbReference type="Proteomes" id="UP000190367"/>
    </source>
</evidence>
<dbReference type="Proteomes" id="UP000190367">
    <property type="component" value="Unassembled WGS sequence"/>
</dbReference>
<proteinExistence type="predicted"/>